<dbReference type="Gene3D" id="3.40.50.1170">
    <property type="entry name" value="L-asparaginase, N-terminal domain"/>
    <property type="match status" value="1"/>
</dbReference>
<accession>A0A1G7HJG0</accession>
<dbReference type="OrthoDB" id="9788068at2"/>
<feature type="region of interest" description="Disordered" evidence="3">
    <location>
        <begin position="1"/>
        <end position="22"/>
    </location>
</feature>
<dbReference type="SMART" id="SM00870">
    <property type="entry name" value="Asparaginase"/>
    <property type="match status" value="1"/>
</dbReference>
<evidence type="ECO:0000313" key="7">
    <source>
        <dbReference type="Proteomes" id="UP000199412"/>
    </source>
</evidence>
<evidence type="ECO:0000259" key="4">
    <source>
        <dbReference type="Pfam" id="PF00710"/>
    </source>
</evidence>
<evidence type="ECO:0000259" key="5">
    <source>
        <dbReference type="Pfam" id="PF17763"/>
    </source>
</evidence>
<dbReference type="PIRSF" id="PIRSF001220">
    <property type="entry name" value="L-ASNase_gatD"/>
    <property type="match status" value="1"/>
</dbReference>
<protein>
    <submittedName>
        <fullName evidence="6">L-asparaginase, type I</fullName>
    </submittedName>
</protein>
<feature type="compositionally biased region" description="Polar residues" evidence="3">
    <location>
        <begin position="1"/>
        <end position="17"/>
    </location>
</feature>
<dbReference type="Gene3D" id="3.40.50.40">
    <property type="match status" value="1"/>
</dbReference>
<dbReference type="SFLD" id="SFLDS00057">
    <property type="entry name" value="Glutaminase/Asparaginase"/>
    <property type="match status" value="1"/>
</dbReference>
<dbReference type="STRING" id="69960.SAMN05421720_1224"/>
<sequence length="540" mass="59264">MADKNSNNDNAKQQSSHFAVKSKDQSINGATYFTATDLKPEVEAKGKVLVIYTGGTIGSMPVDPDDPDSPQVVVKWDNYTKRTQEFDPTSDTFIGCRIDAYALDVPLDSCNVGPAEWGLMASIIEKHHDEYDGVVILHGTDSMIYTASALSFMLINLKKPVVVTGAQMAYLFNSRNDGKQNMITAIMFANAKLSGVPVVPEVCIYFNHVLLRGNRARKQDASGFDAYYTPNFPPLGTAGGRLFVDERLILPIPDQAFRVVRTLEPNVLTFDVYPGIQNTDLARNILSTKNIKGVVLRAFGTGNIPTKDSFLKVFEEANNKEILVQNVTQCLHGFVELGMYETSAALLEVGMVTGFDISPEAALCKLMVLLADEDLAFEEKKQFAQRSQAGEMSRSLYIQTLKQTKALEVRQDGEPVRLAPEGSIEGNWTGPKVFNASLRLYGGHITLQGDSEFIEIEVYLNAKTGDVLDRTSPNFAGSFKRRVAGADANKEMIIGLDVTAAARRLINGGARVAAILRIVQGQGILSWKDADLAVFIDERR</sequence>
<dbReference type="SUPFAM" id="SSF53774">
    <property type="entry name" value="Glutaminase/Asparaginase"/>
    <property type="match status" value="1"/>
</dbReference>
<feature type="binding site" evidence="2">
    <location>
        <begin position="140"/>
        <end position="141"/>
    </location>
    <ligand>
        <name>substrate</name>
    </ligand>
</feature>
<name>A0A1G7HJG0_9PROT</name>
<dbReference type="InterPro" id="IPR027473">
    <property type="entry name" value="L-asparaginase_C"/>
</dbReference>
<dbReference type="EMBL" id="FNAP01000022">
    <property type="protein sequence ID" value="SDF00503.1"/>
    <property type="molecule type" value="Genomic_DNA"/>
</dbReference>
<dbReference type="RefSeq" id="WP_092788002.1">
    <property type="nucleotide sequence ID" value="NZ_FNAP01000022.1"/>
</dbReference>
<dbReference type="Pfam" id="PF00710">
    <property type="entry name" value="Asparaginase"/>
    <property type="match status" value="1"/>
</dbReference>
<dbReference type="InterPro" id="IPR027474">
    <property type="entry name" value="L-asparaginase_N"/>
</dbReference>
<dbReference type="PIRSF" id="PIRSF500176">
    <property type="entry name" value="L_ASNase"/>
    <property type="match status" value="1"/>
</dbReference>
<keyword evidence="7" id="KW-1185">Reference proteome</keyword>
<dbReference type="Pfam" id="PF17763">
    <property type="entry name" value="Asparaginase_C"/>
    <property type="match status" value="1"/>
</dbReference>
<dbReference type="PRINTS" id="PR00139">
    <property type="entry name" value="ASNGLNASE"/>
</dbReference>
<dbReference type="InterPro" id="IPR036152">
    <property type="entry name" value="Asp/glu_Ase-like_sf"/>
</dbReference>
<dbReference type="Proteomes" id="UP000199412">
    <property type="component" value="Unassembled WGS sequence"/>
</dbReference>
<dbReference type="InterPro" id="IPR040919">
    <property type="entry name" value="Asparaginase_C"/>
</dbReference>
<evidence type="ECO:0000313" key="6">
    <source>
        <dbReference type="EMBL" id="SDF00503.1"/>
    </source>
</evidence>
<feature type="active site" description="O-isoaspartyl threonine intermediate" evidence="1">
    <location>
        <position position="56"/>
    </location>
</feature>
<feature type="domain" description="L-asparaginase N-terminal" evidence="4">
    <location>
        <begin position="47"/>
        <end position="246"/>
    </location>
</feature>
<feature type="binding site" evidence="2">
    <location>
        <position position="109"/>
    </location>
    <ligand>
        <name>substrate</name>
    </ligand>
</feature>
<dbReference type="InterPro" id="IPR006034">
    <property type="entry name" value="Asparaginase/glutaminase-like"/>
</dbReference>
<reference evidence="6 7" key="1">
    <citation type="submission" date="2016-10" db="EMBL/GenBank/DDBJ databases">
        <authorList>
            <person name="de Groot N.N."/>
        </authorList>
    </citation>
    <scope>NUCLEOTIDE SEQUENCE [LARGE SCALE GENOMIC DNA]</scope>
    <source>
        <strain evidence="6 7">ATCC 700224</strain>
    </source>
</reference>
<dbReference type="PANTHER" id="PTHR11707">
    <property type="entry name" value="L-ASPARAGINASE"/>
    <property type="match status" value="1"/>
</dbReference>
<proteinExistence type="predicted"/>
<feature type="domain" description="Asparaginase/glutaminase C-terminal" evidence="5">
    <location>
        <begin position="266"/>
        <end position="374"/>
    </location>
</feature>
<dbReference type="PROSITE" id="PS51732">
    <property type="entry name" value="ASN_GLN_ASE_3"/>
    <property type="match status" value="1"/>
</dbReference>
<dbReference type="InterPro" id="IPR037152">
    <property type="entry name" value="L-asparaginase_N_sf"/>
</dbReference>
<evidence type="ECO:0000256" key="2">
    <source>
        <dbReference type="PIRSR" id="PIRSR001220-2"/>
    </source>
</evidence>
<evidence type="ECO:0000256" key="3">
    <source>
        <dbReference type="SAM" id="MobiDB-lite"/>
    </source>
</evidence>
<dbReference type="AlphaFoldDB" id="A0A1G7HJG0"/>
<organism evidence="6 7">
    <name type="scientific">Rhodospira trueperi</name>
    <dbReference type="NCBI Taxonomy" id="69960"/>
    <lineage>
        <taxon>Bacteria</taxon>
        <taxon>Pseudomonadati</taxon>
        <taxon>Pseudomonadota</taxon>
        <taxon>Alphaproteobacteria</taxon>
        <taxon>Rhodospirillales</taxon>
        <taxon>Rhodospirillaceae</taxon>
        <taxon>Rhodospira</taxon>
    </lineage>
</organism>
<dbReference type="PANTHER" id="PTHR11707:SF28">
    <property type="entry name" value="60 KDA LYSOPHOSPHOLIPASE"/>
    <property type="match status" value="1"/>
</dbReference>
<gene>
    <name evidence="6" type="ORF">SAMN05421720_1224</name>
</gene>
<evidence type="ECO:0000256" key="1">
    <source>
        <dbReference type="PIRSR" id="PIRSR001220-1"/>
    </source>
</evidence>
<dbReference type="CDD" id="cd08963">
    <property type="entry name" value="L-asparaginase_I"/>
    <property type="match status" value="1"/>
</dbReference>
<dbReference type="GO" id="GO:0004067">
    <property type="term" value="F:asparaginase activity"/>
    <property type="evidence" value="ECO:0007669"/>
    <property type="project" value="UniProtKB-UniRule"/>
</dbReference>
<dbReference type="InterPro" id="IPR041725">
    <property type="entry name" value="L-asparaginase_I"/>
</dbReference>